<evidence type="ECO:0000256" key="2">
    <source>
        <dbReference type="ARBA" id="ARBA00007430"/>
    </source>
</evidence>
<comment type="subcellular location">
    <subcellularLocation>
        <location evidence="1">Cell membrane</location>
        <topology evidence="1">Multi-pass membrane protein</topology>
    </subcellularLocation>
</comment>
<dbReference type="RefSeq" id="WP_336925752.1">
    <property type="nucleotide sequence ID" value="NZ_JBANRO010000005.1"/>
</dbReference>
<gene>
    <name evidence="8" type="ORF">ACFODU_03450</name>
</gene>
<feature type="transmembrane region" description="Helical" evidence="7">
    <location>
        <begin position="427"/>
        <end position="452"/>
    </location>
</feature>
<dbReference type="Proteomes" id="UP001595456">
    <property type="component" value="Unassembled WGS sequence"/>
</dbReference>
<reference evidence="9" key="1">
    <citation type="journal article" date="2019" name="Int. J. Syst. Evol. Microbiol.">
        <title>The Global Catalogue of Microorganisms (GCM) 10K type strain sequencing project: providing services to taxonomists for standard genome sequencing and annotation.</title>
        <authorList>
            <consortium name="The Broad Institute Genomics Platform"/>
            <consortium name="The Broad Institute Genome Sequencing Center for Infectious Disease"/>
            <person name="Wu L."/>
            <person name="Ma J."/>
        </authorList>
    </citation>
    <scope>NUCLEOTIDE SEQUENCE [LARGE SCALE GENOMIC DNA]</scope>
    <source>
        <strain evidence="9">KCTC 52607</strain>
    </source>
</reference>
<keyword evidence="5 7" id="KW-1133">Transmembrane helix</keyword>
<organism evidence="8 9">
    <name type="scientific">Alteraurantiacibacter palmitatis</name>
    <dbReference type="NCBI Taxonomy" id="2054628"/>
    <lineage>
        <taxon>Bacteria</taxon>
        <taxon>Pseudomonadati</taxon>
        <taxon>Pseudomonadota</taxon>
        <taxon>Alphaproteobacteria</taxon>
        <taxon>Sphingomonadales</taxon>
        <taxon>Erythrobacteraceae</taxon>
        <taxon>Alteraurantiacibacter</taxon>
    </lineage>
</organism>
<keyword evidence="9" id="KW-1185">Reference proteome</keyword>
<feature type="transmembrane region" description="Helical" evidence="7">
    <location>
        <begin position="398"/>
        <end position="415"/>
    </location>
</feature>
<feature type="transmembrane region" description="Helical" evidence="7">
    <location>
        <begin position="127"/>
        <end position="150"/>
    </location>
</feature>
<feature type="transmembrane region" description="Helical" evidence="7">
    <location>
        <begin position="100"/>
        <end position="121"/>
    </location>
</feature>
<feature type="transmembrane region" description="Helical" evidence="7">
    <location>
        <begin position="458"/>
        <end position="481"/>
    </location>
</feature>
<comment type="caution">
    <text evidence="8">The sequence shown here is derived from an EMBL/GenBank/DDBJ whole genome shotgun (WGS) entry which is preliminary data.</text>
</comment>
<keyword evidence="4 7" id="KW-0812">Transmembrane</keyword>
<evidence type="ECO:0000256" key="3">
    <source>
        <dbReference type="ARBA" id="ARBA00022475"/>
    </source>
</evidence>
<evidence type="ECO:0000256" key="5">
    <source>
        <dbReference type="ARBA" id="ARBA00022989"/>
    </source>
</evidence>
<sequence>MTDPAPPPPAASPAAREPAAMSVRAAAVWAMAGQYGSFAIQFVTSVIISRYFLAPDEVGLFSIALAAAMLVAVLQDFGLSRYISGLPDLTPEEVNRCSSVAFLFSLLVTAIIAALAYPLAAFYRMEALAPLLLIIAGSYLFLPLSVVPLALMARRMRFGGHFAVTVGGASVHAAVALSLAWVGFSSFALAWAVLATGLARGLIAQVLQPAKTFPLRLDGLRPVLSFGGKASALYLTGALGSRSPDLIVGRLVDLFAVGLFSRATSLAEQFRVLIAGAIGGVFYPAFARIRDAGGPLAPAYLRVVAGYTAVVWPGMAGLALAAWPLVMMLYGPVWIDTAPLLTLIALQAALLMALPLVSELPILLGRMNRLLVLNMVETALSIALLVAGSLWAGAWGAAASRLVYALCFMGIYLAFMRGLVGFAYRDWLAILGKSLIATLAALAPLAATYAFWMGPQTITFPVLVLATAAGGLGWLAALLATRHPALDDMRRMAAPLVRPVLPQLGNWLAMERA</sequence>
<protein>
    <submittedName>
        <fullName evidence="8">Oligosaccharide flippase family protein</fullName>
    </submittedName>
</protein>
<feature type="transmembrane region" description="Helical" evidence="7">
    <location>
        <begin position="299"/>
        <end position="326"/>
    </location>
</feature>
<dbReference type="PANTHER" id="PTHR30250:SF10">
    <property type="entry name" value="LIPOPOLYSACCHARIDE BIOSYNTHESIS PROTEIN WZXC"/>
    <property type="match status" value="1"/>
</dbReference>
<keyword evidence="3" id="KW-1003">Cell membrane</keyword>
<name>A0ABV7E4N9_9SPHN</name>
<accession>A0ABV7E4N9</accession>
<evidence type="ECO:0000313" key="8">
    <source>
        <dbReference type="EMBL" id="MFC3096853.1"/>
    </source>
</evidence>
<evidence type="ECO:0000313" key="9">
    <source>
        <dbReference type="Proteomes" id="UP001595456"/>
    </source>
</evidence>
<comment type="similarity">
    <text evidence="2">Belongs to the polysaccharide synthase family.</text>
</comment>
<dbReference type="EMBL" id="JBHRST010000004">
    <property type="protein sequence ID" value="MFC3096853.1"/>
    <property type="molecule type" value="Genomic_DNA"/>
</dbReference>
<evidence type="ECO:0000256" key="7">
    <source>
        <dbReference type="SAM" id="Phobius"/>
    </source>
</evidence>
<dbReference type="Pfam" id="PF13440">
    <property type="entry name" value="Polysacc_synt_3"/>
    <property type="match status" value="1"/>
</dbReference>
<feature type="transmembrane region" description="Helical" evidence="7">
    <location>
        <begin position="58"/>
        <end position="79"/>
    </location>
</feature>
<evidence type="ECO:0000256" key="4">
    <source>
        <dbReference type="ARBA" id="ARBA00022692"/>
    </source>
</evidence>
<dbReference type="PANTHER" id="PTHR30250">
    <property type="entry name" value="PST FAMILY PREDICTED COLANIC ACID TRANSPORTER"/>
    <property type="match status" value="1"/>
</dbReference>
<feature type="transmembrane region" description="Helical" evidence="7">
    <location>
        <begin position="26"/>
        <end position="52"/>
    </location>
</feature>
<proteinExistence type="inferred from homology"/>
<feature type="transmembrane region" description="Helical" evidence="7">
    <location>
        <begin position="338"/>
        <end position="358"/>
    </location>
</feature>
<dbReference type="InterPro" id="IPR050833">
    <property type="entry name" value="Poly_Biosynth_Transport"/>
</dbReference>
<evidence type="ECO:0000256" key="6">
    <source>
        <dbReference type="ARBA" id="ARBA00023136"/>
    </source>
</evidence>
<evidence type="ECO:0000256" key="1">
    <source>
        <dbReference type="ARBA" id="ARBA00004651"/>
    </source>
</evidence>
<feature type="transmembrane region" description="Helical" evidence="7">
    <location>
        <begin position="370"/>
        <end position="392"/>
    </location>
</feature>
<keyword evidence="6 7" id="KW-0472">Membrane</keyword>